<feature type="transmembrane region" description="Helical" evidence="2">
    <location>
        <begin position="417"/>
        <end position="438"/>
    </location>
</feature>
<dbReference type="Pfam" id="PF07907">
    <property type="entry name" value="YibE_F"/>
    <property type="match status" value="1"/>
</dbReference>
<dbReference type="Proteomes" id="UP001205740">
    <property type="component" value="Unassembled WGS sequence"/>
</dbReference>
<feature type="region of interest" description="Disordered" evidence="1">
    <location>
        <begin position="444"/>
        <end position="471"/>
    </location>
</feature>
<comment type="caution">
    <text evidence="3">The sequence shown here is derived from an EMBL/GenBank/DDBJ whole genome shotgun (WGS) entry which is preliminary data.</text>
</comment>
<evidence type="ECO:0000256" key="2">
    <source>
        <dbReference type="SAM" id="Phobius"/>
    </source>
</evidence>
<organism evidence="3 4">
    <name type="scientific">Williamsia serinedens</name>
    <dbReference type="NCBI Taxonomy" id="391736"/>
    <lineage>
        <taxon>Bacteria</taxon>
        <taxon>Bacillati</taxon>
        <taxon>Actinomycetota</taxon>
        <taxon>Actinomycetes</taxon>
        <taxon>Mycobacteriales</taxon>
        <taxon>Nocardiaceae</taxon>
        <taxon>Williamsia</taxon>
    </lineage>
</organism>
<reference evidence="3 4" key="1">
    <citation type="submission" date="2022-06" db="EMBL/GenBank/DDBJ databases">
        <title>Genomic Encyclopedia of Archaeal and Bacterial Type Strains, Phase II (KMG-II): from individual species to whole genera.</title>
        <authorList>
            <person name="Goeker M."/>
        </authorList>
    </citation>
    <scope>NUCLEOTIDE SEQUENCE [LARGE SCALE GENOMIC DNA]</scope>
    <source>
        <strain evidence="3 4">DSM 45037</strain>
    </source>
</reference>
<feature type="transmembrane region" description="Helical" evidence="2">
    <location>
        <begin position="35"/>
        <end position="55"/>
    </location>
</feature>
<feature type="transmembrane region" description="Helical" evidence="2">
    <location>
        <begin position="374"/>
        <end position="397"/>
    </location>
</feature>
<protein>
    <submittedName>
        <fullName evidence="3">Membrane protein</fullName>
    </submittedName>
</protein>
<dbReference type="InterPro" id="IPR012507">
    <property type="entry name" value="YibE_F"/>
</dbReference>
<feature type="region of interest" description="Disordered" evidence="1">
    <location>
        <begin position="135"/>
        <end position="168"/>
    </location>
</feature>
<keyword evidence="2" id="KW-0472">Membrane</keyword>
<feature type="compositionally biased region" description="Low complexity" evidence="1">
    <location>
        <begin position="451"/>
        <end position="461"/>
    </location>
</feature>
<gene>
    <name evidence="3" type="ORF">LX12_000739</name>
</gene>
<feature type="transmembrane region" description="Helical" evidence="2">
    <location>
        <begin position="277"/>
        <end position="297"/>
    </location>
</feature>
<keyword evidence="2" id="KW-1133">Transmembrane helix</keyword>
<feature type="transmembrane region" description="Helical" evidence="2">
    <location>
        <begin position="223"/>
        <end position="241"/>
    </location>
</feature>
<proteinExistence type="predicted"/>
<name>A0ABT1GX49_9NOCA</name>
<feature type="transmembrane region" description="Helical" evidence="2">
    <location>
        <begin position="199"/>
        <end position="216"/>
    </location>
</feature>
<feature type="region of interest" description="Disordered" evidence="1">
    <location>
        <begin position="1"/>
        <end position="20"/>
    </location>
</feature>
<feature type="transmembrane region" description="Helical" evidence="2">
    <location>
        <begin position="317"/>
        <end position="335"/>
    </location>
</feature>
<dbReference type="EMBL" id="JAMTCG010000002">
    <property type="protein sequence ID" value="MCP2159560.1"/>
    <property type="molecule type" value="Genomic_DNA"/>
</dbReference>
<evidence type="ECO:0000313" key="4">
    <source>
        <dbReference type="Proteomes" id="UP001205740"/>
    </source>
</evidence>
<keyword evidence="4" id="KW-1185">Reference proteome</keyword>
<accession>A0ABT1GX49</accession>
<dbReference type="PANTHER" id="PTHR41771">
    <property type="entry name" value="MEMBRANE PROTEIN-RELATED"/>
    <property type="match status" value="1"/>
</dbReference>
<evidence type="ECO:0000256" key="1">
    <source>
        <dbReference type="SAM" id="MobiDB-lite"/>
    </source>
</evidence>
<sequence>MTPYSCGVHPSGPERGHSHSPSAIAVHLRPMAARIVVGVLVVCAIAVAVGAVVLWPGERPHSVPLQFQTAAPDGKLVTQTGTVIAQARSECLNRAAGTVFGGDAPVTAEADGPCIESTVRITSGKDADANTLIEVPTNRAQSGEQPGVTRSRPPADQLDKPQPGQPDLKVGDHIRLVLSPSGQGTSAYSFYDYSRGTSTIIWAIVFVLAIALVAAWRGLRSVLGLVIAFGVLLGFTLPAILDGKSPVAVAIVSSAAILLIVIYLAHGVSLRTSAALLGTLSSLAVAAVLSYLSVLTMNITGLSAEQTTNLQVYQNGISTNGILLAGFIIGALGVLNDVTITQASAVFELAAGGRSRRATFAAAMRVGRDHIASTVYTLVFAYAGSALPLLLLFSVAGQSFSSLATTDTVAVELARSFVGGIAIALSVPLTTAIAVALVHKHEVPDNHRAPARSAPGRSPGARPGGRHSRAD</sequence>
<dbReference type="PANTHER" id="PTHR41771:SF1">
    <property type="entry name" value="MEMBRANE PROTEIN"/>
    <property type="match status" value="1"/>
</dbReference>
<keyword evidence="2" id="KW-0812">Transmembrane</keyword>
<evidence type="ECO:0000313" key="3">
    <source>
        <dbReference type="EMBL" id="MCP2159560.1"/>
    </source>
</evidence>
<feature type="transmembrane region" description="Helical" evidence="2">
    <location>
        <begin position="247"/>
        <end position="265"/>
    </location>
</feature>